<keyword evidence="1" id="KW-0805">Transcription regulation</keyword>
<evidence type="ECO:0000256" key="3">
    <source>
        <dbReference type="ARBA" id="ARBA00023163"/>
    </source>
</evidence>
<name>A0A0U2C106_9LECA</name>
<feature type="domain" description="HMG box" evidence="6">
    <location>
        <begin position="119"/>
        <end position="187"/>
    </location>
</feature>
<dbReference type="PANTHER" id="PTHR10270:SF161">
    <property type="entry name" value="SEX-DETERMINING REGION Y PROTEIN"/>
    <property type="match status" value="1"/>
</dbReference>
<feature type="compositionally biased region" description="Basic residues" evidence="5">
    <location>
        <begin position="194"/>
        <end position="206"/>
    </location>
</feature>
<evidence type="ECO:0000256" key="5">
    <source>
        <dbReference type="SAM" id="MobiDB-lite"/>
    </source>
</evidence>
<evidence type="ECO:0000313" key="7">
    <source>
        <dbReference type="EMBL" id="AKG96281.1"/>
    </source>
</evidence>
<dbReference type="GO" id="GO:0030154">
    <property type="term" value="P:cell differentiation"/>
    <property type="evidence" value="ECO:0007669"/>
    <property type="project" value="TreeGrafter"/>
</dbReference>
<dbReference type="AlphaFoldDB" id="A0A0U2C106"/>
<dbReference type="SMART" id="SM00398">
    <property type="entry name" value="HMG"/>
    <property type="match status" value="1"/>
</dbReference>
<reference evidence="7" key="1">
    <citation type="submission" date="2015-03" db="EMBL/GenBank/DDBJ databases">
        <title>Characterisation of the mating type locus (MAT) and analysis of the mating system of Knightiella splachnirima.</title>
        <authorList>
            <person name="Ludwig L.R."/>
        </authorList>
    </citation>
    <scope>NUCLEOTIDE SEQUENCE</scope>
</reference>
<dbReference type="PANTHER" id="PTHR10270">
    <property type="entry name" value="SOX TRANSCRIPTION FACTOR"/>
    <property type="match status" value="1"/>
</dbReference>
<keyword evidence="3" id="KW-0804">Transcription</keyword>
<dbReference type="FunFam" id="1.10.30.10:FF:000041">
    <property type="entry name" value="HMG box family protein"/>
    <property type="match status" value="1"/>
</dbReference>
<dbReference type="SUPFAM" id="SSF47095">
    <property type="entry name" value="HMG-box"/>
    <property type="match status" value="1"/>
</dbReference>
<evidence type="ECO:0000256" key="2">
    <source>
        <dbReference type="ARBA" id="ARBA00023125"/>
    </source>
</evidence>
<dbReference type="InterPro" id="IPR050140">
    <property type="entry name" value="SRY-related_HMG-box_TF-like"/>
</dbReference>
<feature type="DNA-binding region" description="HMG box" evidence="4">
    <location>
        <begin position="119"/>
        <end position="187"/>
    </location>
</feature>
<dbReference type="InterPro" id="IPR036910">
    <property type="entry name" value="HMG_box_dom_sf"/>
</dbReference>
<protein>
    <submittedName>
        <fullName evidence="7">Putative MAT1-2-1 mating type protein</fullName>
    </submittedName>
</protein>
<keyword evidence="4" id="KW-0539">Nucleus</keyword>
<evidence type="ECO:0000256" key="1">
    <source>
        <dbReference type="ARBA" id="ARBA00023015"/>
    </source>
</evidence>
<dbReference type="GO" id="GO:0001228">
    <property type="term" value="F:DNA-binding transcription activator activity, RNA polymerase II-specific"/>
    <property type="evidence" value="ECO:0007669"/>
    <property type="project" value="TreeGrafter"/>
</dbReference>
<feature type="region of interest" description="Disordered" evidence="5">
    <location>
        <begin position="183"/>
        <end position="217"/>
    </location>
</feature>
<dbReference type="InterPro" id="IPR009071">
    <property type="entry name" value="HMG_box_dom"/>
</dbReference>
<dbReference type="Gene3D" id="1.10.30.10">
    <property type="entry name" value="High mobility group box domain"/>
    <property type="match status" value="1"/>
</dbReference>
<dbReference type="CDD" id="cd01389">
    <property type="entry name" value="HMG-box_ROX1-like"/>
    <property type="match status" value="1"/>
</dbReference>
<evidence type="ECO:0000259" key="6">
    <source>
        <dbReference type="PROSITE" id="PS50118"/>
    </source>
</evidence>
<dbReference type="GO" id="GO:0000122">
    <property type="term" value="P:negative regulation of transcription by RNA polymerase II"/>
    <property type="evidence" value="ECO:0007669"/>
    <property type="project" value="TreeGrafter"/>
</dbReference>
<dbReference type="Pfam" id="PF00505">
    <property type="entry name" value="HMG_box"/>
    <property type="match status" value="1"/>
</dbReference>
<sequence>MVIPVDADHSNDPNQPIPALVNDLWLRMIALANSSSLYDIHLPASVRGIIGTQGLNFLATNLISIEIRDAEDGTIWIGPSNAPQGRAAMMKAGLILGTNITTPNSEKKVHTNSGKKAKVPRPPNAFILYRQQHHPLIRDQNPGMHNNQISVILGAQWRGADNQTRQYFQNMAKVLKIKHLKEHPEYSYQPRKPSEKKRRTGRKKAGMKSTIPAPYPVAFRNSTSSGTGLTSHTDFPFPDVDFNEHGGPVITIGDPALSDDQFLSILRGQIKSLKLPTAPPAESVVSLIQRTEEAQVEANLSFNMINWSHVEQSSSANKGLLENQYTDEDDGFDVRDIDSWTYRYDMTNPIVGHPIFESTFDENPFNRDTVNISALTCDFLHGDPLLSGGP</sequence>
<keyword evidence="2 4" id="KW-0238">DNA-binding</keyword>
<evidence type="ECO:0000256" key="4">
    <source>
        <dbReference type="PROSITE-ProRule" id="PRU00267"/>
    </source>
</evidence>
<organism evidence="7">
    <name type="scientific">Icmadophila splachnirima</name>
    <dbReference type="NCBI Taxonomy" id="1651172"/>
    <lineage>
        <taxon>Eukaryota</taxon>
        <taxon>Fungi</taxon>
        <taxon>Dikarya</taxon>
        <taxon>Ascomycota</taxon>
        <taxon>Pezizomycotina</taxon>
        <taxon>Lecanoromycetes</taxon>
        <taxon>OSLEUM clade</taxon>
        <taxon>Ostropomycetidae</taxon>
        <taxon>Pertusariales</taxon>
        <taxon>Icmadophilaceae</taxon>
        <taxon>Icmadophila</taxon>
    </lineage>
</organism>
<accession>A0A0U2C106</accession>
<feature type="region of interest" description="Disordered" evidence="5">
    <location>
        <begin position="101"/>
        <end position="121"/>
    </location>
</feature>
<dbReference type="EMBL" id="KP984801">
    <property type="protein sequence ID" value="AKG96281.1"/>
    <property type="molecule type" value="Genomic_DNA"/>
</dbReference>
<proteinExistence type="predicted"/>
<dbReference type="GO" id="GO:0000978">
    <property type="term" value="F:RNA polymerase II cis-regulatory region sequence-specific DNA binding"/>
    <property type="evidence" value="ECO:0007669"/>
    <property type="project" value="TreeGrafter"/>
</dbReference>
<dbReference type="PROSITE" id="PS50118">
    <property type="entry name" value="HMG_BOX_2"/>
    <property type="match status" value="1"/>
</dbReference>
<dbReference type="GO" id="GO:0005634">
    <property type="term" value="C:nucleus"/>
    <property type="evidence" value="ECO:0007669"/>
    <property type="project" value="UniProtKB-UniRule"/>
</dbReference>